<feature type="domain" description="Thioredoxin" evidence="2">
    <location>
        <begin position="23"/>
        <end position="156"/>
    </location>
</feature>
<dbReference type="PROSITE" id="PS51352">
    <property type="entry name" value="THIOREDOXIN_2"/>
    <property type="match status" value="1"/>
</dbReference>
<dbReference type="Pfam" id="PF13899">
    <property type="entry name" value="Thioredoxin_7"/>
    <property type="match status" value="1"/>
</dbReference>
<reference evidence="3" key="1">
    <citation type="submission" date="2018-06" db="EMBL/GenBank/DDBJ databases">
        <authorList>
            <person name="Zhirakovskaya E."/>
        </authorList>
    </citation>
    <scope>NUCLEOTIDE SEQUENCE</scope>
</reference>
<evidence type="ECO:0000259" key="2">
    <source>
        <dbReference type="PROSITE" id="PS51352"/>
    </source>
</evidence>
<name>A0A3B1BXL1_9ZZZZ</name>
<dbReference type="PANTHER" id="PTHR15337">
    <property type="entry name" value="ANTERIOR GRADIENT PROTEIN-RELATED"/>
    <property type="match status" value="1"/>
</dbReference>
<dbReference type="AlphaFoldDB" id="A0A3B1BXL1"/>
<dbReference type="InterPro" id="IPR013766">
    <property type="entry name" value="Thioredoxin_domain"/>
</dbReference>
<dbReference type="PROSITE" id="PS51257">
    <property type="entry name" value="PROKAR_LIPOPROTEIN"/>
    <property type="match status" value="1"/>
</dbReference>
<dbReference type="SUPFAM" id="SSF52833">
    <property type="entry name" value="Thioredoxin-like"/>
    <property type="match status" value="1"/>
</dbReference>
<evidence type="ECO:0000313" key="3">
    <source>
        <dbReference type="EMBL" id="VAX20542.1"/>
    </source>
</evidence>
<dbReference type="EMBL" id="UOGD01000171">
    <property type="protein sequence ID" value="VAX20542.1"/>
    <property type="molecule type" value="Genomic_DNA"/>
</dbReference>
<dbReference type="InterPro" id="IPR051099">
    <property type="entry name" value="AGR/TXD"/>
</dbReference>
<evidence type="ECO:0000256" key="1">
    <source>
        <dbReference type="ARBA" id="ARBA00022729"/>
    </source>
</evidence>
<keyword evidence="1" id="KW-0732">Signal</keyword>
<accession>A0A3B1BXL1</accession>
<protein>
    <recommendedName>
        <fullName evidence="2">Thioredoxin domain-containing protein</fullName>
    </recommendedName>
</protein>
<sequence>MKKVSVLLIAILFLFGCSDSNKSTAGDKTGLYWYTNIDEAIKVAQKEDKPILLQFSGSDWCKWCIKLNNEVLHTKEFADYAKDNMILVNLDFPRTIPQSDEVKAYNQSMAQKYGVRGFPTVLLMDKDGNVVLVTGYQPGGPKAYIQHIKDAYKSKG</sequence>
<organism evidence="3">
    <name type="scientific">hydrothermal vent metagenome</name>
    <dbReference type="NCBI Taxonomy" id="652676"/>
    <lineage>
        <taxon>unclassified sequences</taxon>
        <taxon>metagenomes</taxon>
        <taxon>ecological metagenomes</taxon>
    </lineage>
</organism>
<dbReference type="InterPro" id="IPR036249">
    <property type="entry name" value="Thioredoxin-like_sf"/>
</dbReference>
<proteinExistence type="predicted"/>
<dbReference type="PANTHER" id="PTHR15337:SF11">
    <property type="entry name" value="THIOREDOXIN DOMAIN-CONTAINING PROTEIN"/>
    <property type="match status" value="1"/>
</dbReference>
<dbReference type="Gene3D" id="3.40.30.10">
    <property type="entry name" value="Glutaredoxin"/>
    <property type="match status" value="1"/>
</dbReference>
<gene>
    <name evidence="3" type="ORF">MNBD_IGNAVI01-496</name>
</gene>